<evidence type="ECO:0000313" key="10">
    <source>
        <dbReference type="Proteomes" id="UP001157353"/>
    </source>
</evidence>
<evidence type="ECO:0000256" key="7">
    <source>
        <dbReference type="HAMAP-Rule" id="MF_00746"/>
    </source>
</evidence>
<comment type="cofactor">
    <cofactor evidence="7">
        <name>Zn(2+)</name>
        <dbReference type="ChEBI" id="CHEBI:29105"/>
    </cofactor>
    <text evidence="7">Binds 1 zinc ion.</text>
</comment>
<dbReference type="PANTHER" id="PTHR38773">
    <property type="entry name" value="PROTEIN SPRT"/>
    <property type="match status" value="1"/>
</dbReference>
<keyword evidence="6 7" id="KW-0862">Zinc</keyword>
<evidence type="ECO:0000256" key="4">
    <source>
        <dbReference type="ARBA" id="ARBA00022490"/>
    </source>
</evidence>
<organism evidence="9 10">
    <name type="scientific">Psychromonas marina</name>
    <dbReference type="NCBI Taxonomy" id="88364"/>
    <lineage>
        <taxon>Bacteria</taxon>
        <taxon>Pseudomonadati</taxon>
        <taxon>Pseudomonadota</taxon>
        <taxon>Gammaproteobacteria</taxon>
        <taxon>Alteromonadales</taxon>
        <taxon>Psychromonadaceae</taxon>
        <taxon>Psychromonas</taxon>
    </lineage>
</organism>
<evidence type="ECO:0000256" key="3">
    <source>
        <dbReference type="ARBA" id="ARBA00020082"/>
    </source>
</evidence>
<comment type="caution">
    <text evidence="9">The sequence shown here is derived from an EMBL/GenBank/DDBJ whole genome shotgun (WGS) entry which is preliminary data.</text>
</comment>
<feature type="binding site" evidence="7">
    <location>
        <position position="79"/>
    </location>
    <ligand>
        <name>Zn(2+)</name>
        <dbReference type="ChEBI" id="CHEBI:29105"/>
    </ligand>
</feature>
<dbReference type="RefSeq" id="WP_284204033.1">
    <property type="nucleotide sequence ID" value="NZ_BSPQ01000005.1"/>
</dbReference>
<evidence type="ECO:0000259" key="8">
    <source>
        <dbReference type="SMART" id="SM00731"/>
    </source>
</evidence>
<keyword evidence="10" id="KW-1185">Reference proteome</keyword>
<dbReference type="Pfam" id="PF17283">
    <property type="entry name" value="Zn_ribbon_SprT"/>
    <property type="match status" value="1"/>
</dbReference>
<feature type="binding site" evidence="7">
    <location>
        <position position="75"/>
    </location>
    <ligand>
        <name>Zn(2+)</name>
        <dbReference type="ChEBI" id="CHEBI:29105"/>
    </ligand>
</feature>
<dbReference type="Pfam" id="PF10263">
    <property type="entry name" value="SprT-like"/>
    <property type="match status" value="1"/>
</dbReference>
<dbReference type="PANTHER" id="PTHR38773:SF1">
    <property type="entry name" value="PROTEIN SPRT"/>
    <property type="match status" value="1"/>
</dbReference>
<protein>
    <recommendedName>
        <fullName evidence="3 7">Protein SprT</fullName>
    </recommendedName>
</protein>
<dbReference type="NCBIfam" id="NF003421">
    <property type="entry name" value="PRK04860.1"/>
    <property type="match status" value="1"/>
</dbReference>
<dbReference type="SMART" id="SM00731">
    <property type="entry name" value="SprT"/>
    <property type="match status" value="1"/>
</dbReference>
<evidence type="ECO:0000256" key="1">
    <source>
        <dbReference type="ARBA" id="ARBA00004496"/>
    </source>
</evidence>
<dbReference type="HAMAP" id="MF_00746">
    <property type="entry name" value="SprT"/>
    <property type="match status" value="1"/>
</dbReference>
<sequence length="163" mass="19224">MKLTDQDKKALELQGEDFFIEAECFFDRAFQRPEYLFNQRGKAAGTAHLQRNLIKINPVLFMSNKEEFFEQVIPHEVAHLITFQLYGKVRPHGKQWQYVMETVFKRPALTTHQLDTTDVAGKQFTYRCSCTVHQLTIRRHNKVLKGDRYLCKHCRSNLVFEGE</sequence>
<comment type="subcellular location">
    <subcellularLocation>
        <location evidence="1 7">Cytoplasm</location>
    </subcellularLocation>
</comment>
<evidence type="ECO:0000313" key="9">
    <source>
        <dbReference type="EMBL" id="GLS90920.1"/>
    </source>
</evidence>
<keyword evidence="4 7" id="KW-0963">Cytoplasm</keyword>
<dbReference type="EMBL" id="BSPQ01000005">
    <property type="protein sequence ID" value="GLS90920.1"/>
    <property type="molecule type" value="Genomic_DNA"/>
</dbReference>
<evidence type="ECO:0000256" key="2">
    <source>
        <dbReference type="ARBA" id="ARBA00006591"/>
    </source>
</evidence>
<feature type="active site" evidence="7">
    <location>
        <position position="76"/>
    </location>
</feature>
<dbReference type="Proteomes" id="UP001157353">
    <property type="component" value="Unassembled WGS sequence"/>
</dbReference>
<feature type="domain" description="SprT-like" evidence="8">
    <location>
        <begin position="16"/>
        <end position="161"/>
    </location>
</feature>
<dbReference type="InterPro" id="IPR035240">
    <property type="entry name" value="SprT_Zn_ribbon"/>
</dbReference>
<reference evidence="10" key="1">
    <citation type="journal article" date="2019" name="Int. J. Syst. Evol. Microbiol.">
        <title>The Global Catalogue of Microorganisms (GCM) 10K type strain sequencing project: providing services to taxonomists for standard genome sequencing and annotation.</title>
        <authorList>
            <consortium name="The Broad Institute Genomics Platform"/>
            <consortium name="The Broad Institute Genome Sequencing Center for Infectious Disease"/>
            <person name="Wu L."/>
            <person name="Ma J."/>
        </authorList>
    </citation>
    <scope>NUCLEOTIDE SEQUENCE [LARGE SCALE GENOMIC DNA]</scope>
    <source>
        <strain evidence="10">NBRC 103166</strain>
    </source>
</reference>
<keyword evidence="5 7" id="KW-0479">Metal-binding</keyword>
<dbReference type="InterPro" id="IPR006640">
    <property type="entry name" value="SprT-like_domain"/>
</dbReference>
<evidence type="ECO:0000256" key="6">
    <source>
        <dbReference type="ARBA" id="ARBA00022833"/>
    </source>
</evidence>
<comment type="similarity">
    <text evidence="2 7">Belongs to the SprT family.</text>
</comment>
<name>A0ABQ6E138_9GAMM</name>
<evidence type="ECO:0000256" key="5">
    <source>
        <dbReference type="ARBA" id="ARBA00022723"/>
    </source>
</evidence>
<accession>A0ABQ6E138</accession>
<dbReference type="InterPro" id="IPR023483">
    <property type="entry name" value="Uncharacterised_SprT"/>
</dbReference>
<gene>
    <name evidence="9" type="primary">yggI</name>
    <name evidence="7" type="synonym">sprT</name>
    <name evidence="9" type="ORF">GCM10007916_19870</name>
</gene>
<proteinExistence type="inferred from homology"/>